<evidence type="ECO:0000256" key="1">
    <source>
        <dbReference type="SAM" id="MobiDB-lite"/>
    </source>
</evidence>
<dbReference type="Proteomes" id="UP001199525">
    <property type="component" value="Unassembled WGS sequence"/>
</dbReference>
<evidence type="ECO:0000313" key="2">
    <source>
        <dbReference type="EMBL" id="MCC5601680.1"/>
    </source>
</evidence>
<keyword evidence="3" id="KW-1185">Reference proteome</keyword>
<dbReference type="EMBL" id="JAIVFQ010000035">
    <property type="protein sequence ID" value="MCC5601680.1"/>
    <property type="molecule type" value="Genomic_DNA"/>
</dbReference>
<accession>A0ABS8IC84</accession>
<evidence type="ECO:0000313" key="3">
    <source>
        <dbReference type="Proteomes" id="UP001199525"/>
    </source>
</evidence>
<gene>
    <name evidence="2" type="ORF">LC586_21345</name>
</gene>
<dbReference type="RefSeq" id="WP_229486683.1">
    <property type="nucleotide sequence ID" value="NZ_JAIVFQ010000035.1"/>
</dbReference>
<reference evidence="2 3" key="1">
    <citation type="journal article" date="2021" name="Microorganisms">
        <title>Genome Evolution of Filamentous Cyanobacterium Nostoc Species: From Facultative Symbiosis to Free Living.</title>
        <authorList>
            <person name="Huo D."/>
            <person name="Li H."/>
            <person name="Cai F."/>
            <person name="Guo X."/>
            <person name="Qiao Z."/>
            <person name="Wang W."/>
            <person name="Yu G."/>
            <person name="Li R."/>
        </authorList>
    </citation>
    <scope>NUCLEOTIDE SEQUENCE [LARGE SCALE GENOMIC DNA]</scope>
    <source>
        <strain evidence="2 3">CHAB 5714</strain>
    </source>
</reference>
<organism evidence="2 3">
    <name type="scientific">Nostoc favosum CHAB5714</name>
    <dbReference type="NCBI Taxonomy" id="2780399"/>
    <lineage>
        <taxon>Bacteria</taxon>
        <taxon>Bacillati</taxon>
        <taxon>Cyanobacteriota</taxon>
        <taxon>Cyanophyceae</taxon>
        <taxon>Nostocales</taxon>
        <taxon>Nostocaceae</taxon>
        <taxon>Nostoc</taxon>
        <taxon>Nostoc favosum</taxon>
    </lineage>
</organism>
<proteinExistence type="predicted"/>
<comment type="caution">
    <text evidence="2">The sequence shown here is derived from an EMBL/GenBank/DDBJ whole genome shotgun (WGS) entry which is preliminary data.</text>
</comment>
<feature type="region of interest" description="Disordered" evidence="1">
    <location>
        <begin position="1"/>
        <end position="21"/>
    </location>
</feature>
<sequence>MLEEEFRSQNSGAKPETPKAPVRIKTLADSLTQRLQSGIQTRDFLVDHQIYDLVGVQKRRLFIRFFGQNTQLNSDD</sequence>
<protein>
    <submittedName>
        <fullName evidence="2">Uncharacterized protein</fullName>
    </submittedName>
</protein>
<name>A0ABS8IC84_9NOSO</name>